<evidence type="ECO:0000313" key="1">
    <source>
        <dbReference type="EMBL" id="GAA0182793.1"/>
    </source>
</evidence>
<organism evidence="1 2">
    <name type="scientific">Lithospermum erythrorhizon</name>
    <name type="common">Purple gromwell</name>
    <name type="synonym">Lithospermum officinale var. erythrorhizon</name>
    <dbReference type="NCBI Taxonomy" id="34254"/>
    <lineage>
        <taxon>Eukaryota</taxon>
        <taxon>Viridiplantae</taxon>
        <taxon>Streptophyta</taxon>
        <taxon>Embryophyta</taxon>
        <taxon>Tracheophyta</taxon>
        <taxon>Spermatophyta</taxon>
        <taxon>Magnoliopsida</taxon>
        <taxon>eudicotyledons</taxon>
        <taxon>Gunneridae</taxon>
        <taxon>Pentapetalae</taxon>
        <taxon>asterids</taxon>
        <taxon>lamiids</taxon>
        <taxon>Boraginales</taxon>
        <taxon>Boraginaceae</taxon>
        <taxon>Boraginoideae</taxon>
        <taxon>Lithospermeae</taxon>
        <taxon>Lithospermum</taxon>
    </lineage>
</organism>
<protein>
    <recommendedName>
        <fullName evidence="3">Integrase catalytic domain-containing protein</fullName>
    </recommendedName>
</protein>
<proteinExistence type="predicted"/>
<evidence type="ECO:0008006" key="3">
    <source>
        <dbReference type="Google" id="ProtNLM"/>
    </source>
</evidence>
<gene>
    <name evidence="1" type="ORF">LIER_30429</name>
</gene>
<dbReference type="EMBL" id="BAABME010010889">
    <property type="protein sequence ID" value="GAA0182793.1"/>
    <property type="molecule type" value="Genomic_DNA"/>
</dbReference>
<evidence type="ECO:0000313" key="2">
    <source>
        <dbReference type="Proteomes" id="UP001454036"/>
    </source>
</evidence>
<dbReference type="GO" id="GO:0003676">
    <property type="term" value="F:nucleic acid binding"/>
    <property type="evidence" value="ECO:0007669"/>
    <property type="project" value="InterPro"/>
</dbReference>
<keyword evidence="2" id="KW-1185">Reference proteome</keyword>
<sequence>MASWPFDTWGLDMVGPMPKSAEGHVYILAAIDYFSKWAEVVPLLSGKKEEPNGLAEPFNKTLCNILKKVVIKSKKKWHEKMEEALWAYRTTYRTPTQLTPYALVYGVKVVLPLEVQISSLRVAVNEEITQ</sequence>
<comment type="caution">
    <text evidence="1">The sequence shown here is derived from an EMBL/GenBank/DDBJ whole genome shotgun (WGS) entry which is preliminary data.</text>
</comment>
<dbReference type="InterPro" id="IPR036397">
    <property type="entry name" value="RNaseH_sf"/>
</dbReference>
<dbReference type="Proteomes" id="UP001454036">
    <property type="component" value="Unassembled WGS sequence"/>
</dbReference>
<dbReference type="InterPro" id="IPR012337">
    <property type="entry name" value="RNaseH-like_sf"/>
</dbReference>
<dbReference type="SUPFAM" id="SSF53098">
    <property type="entry name" value="Ribonuclease H-like"/>
    <property type="match status" value="1"/>
</dbReference>
<dbReference type="PANTHER" id="PTHR48475">
    <property type="entry name" value="RIBONUCLEASE H"/>
    <property type="match status" value="1"/>
</dbReference>
<dbReference type="AlphaFoldDB" id="A0AAV3RSU5"/>
<accession>A0AAV3RSU5</accession>
<name>A0AAV3RSU5_LITER</name>
<reference evidence="1 2" key="1">
    <citation type="submission" date="2024-01" db="EMBL/GenBank/DDBJ databases">
        <title>The complete chloroplast genome sequence of Lithospermum erythrorhizon: insights into the phylogenetic relationship among Boraginaceae species and the maternal lineages of purple gromwells.</title>
        <authorList>
            <person name="Okada T."/>
            <person name="Watanabe K."/>
        </authorList>
    </citation>
    <scope>NUCLEOTIDE SEQUENCE [LARGE SCALE GENOMIC DNA]</scope>
</reference>
<dbReference type="PANTHER" id="PTHR48475:SF1">
    <property type="entry name" value="RNASE H TYPE-1 DOMAIN-CONTAINING PROTEIN"/>
    <property type="match status" value="1"/>
</dbReference>
<dbReference type="Gene3D" id="3.30.420.10">
    <property type="entry name" value="Ribonuclease H-like superfamily/Ribonuclease H"/>
    <property type="match status" value="2"/>
</dbReference>